<keyword evidence="6" id="KW-1185">Reference proteome</keyword>
<keyword evidence="1" id="KW-0479">Metal-binding</keyword>
<reference evidence="6" key="1">
    <citation type="journal article" date="2020" name="Nat. Genet.">
        <title>Genomic diversifications of five Gossypium allopolyploid species and their impact on cotton improvement.</title>
        <authorList>
            <person name="Chen Z.J."/>
            <person name="Sreedasyam A."/>
            <person name="Ando A."/>
            <person name="Song Q."/>
            <person name="De Santiago L.M."/>
            <person name="Hulse-Kemp A.M."/>
            <person name="Ding M."/>
            <person name="Ye W."/>
            <person name="Kirkbride R.C."/>
            <person name="Jenkins J."/>
            <person name="Plott C."/>
            <person name="Lovell J."/>
            <person name="Lin Y.M."/>
            <person name="Vaughn R."/>
            <person name="Liu B."/>
            <person name="Simpson S."/>
            <person name="Scheffler B.E."/>
            <person name="Wen L."/>
            <person name="Saski C.A."/>
            <person name="Grover C.E."/>
            <person name="Hu G."/>
            <person name="Conover J.L."/>
            <person name="Carlson J.W."/>
            <person name="Shu S."/>
            <person name="Boston L.B."/>
            <person name="Williams M."/>
            <person name="Peterson D.G."/>
            <person name="McGee K."/>
            <person name="Jones D.C."/>
            <person name="Wendel J.F."/>
            <person name="Stelly D.M."/>
            <person name="Grimwood J."/>
            <person name="Schmutz J."/>
        </authorList>
    </citation>
    <scope>NUCLEOTIDE SEQUENCE [LARGE SCALE GENOMIC DNA]</scope>
    <source>
        <strain evidence="6">cv. TM-1</strain>
    </source>
</reference>
<dbReference type="GeneID" id="107960459"/>
<dbReference type="STRING" id="3635.A0A1U8PMP8"/>
<dbReference type="PANTHER" id="PTHR46951:SF2">
    <property type="entry name" value="BED-TYPE DOMAIN-CONTAINING PROTEIN"/>
    <property type="match status" value="1"/>
</dbReference>
<evidence type="ECO:0000256" key="2">
    <source>
        <dbReference type="ARBA" id="ARBA00022771"/>
    </source>
</evidence>
<dbReference type="PANTHER" id="PTHR46951">
    <property type="entry name" value="BED-TYPE DOMAIN-CONTAINING PROTEIN"/>
    <property type="match status" value="1"/>
</dbReference>
<sequence>MPLHEEFPTKGLEGAPSNDIGWHFGTPVPNAKGNIVCKLCGKVVKGGITRFKEHITHKTCNVAPCPNVTEFGQDVNLPTPYEVSDVYLESEYQRLRDWANGLKTHWKELGATLMCDDVSSVRSRDAEFYYSLLDSVVEEIGENYIVQIVTDNEAAIKAARKKFNVEKKTSILDLMCSSLFRLMP</sequence>
<evidence type="ECO:0000313" key="7">
    <source>
        <dbReference type="RefSeq" id="XP_016752294.1"/>
    </source>
</evidence>
<feature type="domain" description="DUF659" evidence="5">
    <location>
        <begin position="120"/>
        <end position="169"/>
    </location>
</feature>
<dbReference type="KEGG" id="ghi:107960459"/>
<keyword evidence="2" id="KW-0863">Zinc-finger</keyword>
<evidence type="ECO:0000256" key="1">
    <source>
        <dbReference type="ARBA" id="ARBA00022723"/>
    </source>
</evidence>
<evidence type="ECO:0000313" key="6">
    <source>
        <dbReference type="Proteomes" id="UP000818029"/>
    </source>
</evidence>
<dbReference type="InterPro" id="IPR007021">
    <property type="entry name" value="DUF659"/>
</dbReference>
<gene>
    <name evidence="7" type="primary">LOC107960459</name>
</gene>
<dbReference type="AlphaFoldDB" id="A0A1U8PMP8"/>
<dbReference type="OrthoDB" id="2012664at2759"/>
<keyword evidence="3" id="KW-0862">Zinc</keyword>
<evidence type="ECO:0000256" key="3">
    <source>
        <dbReference type="ARBA" id="ARBA00022833"/>
    </source>
</evidence>
<protein>
    <recommendedName>
        <fullName evidence="8">BED-type domain-containing protein</fullName>
    </recommendedName>
</protein>
<dbReference type="RefSeq" id="XP_016752294.1">
    <property type="nucleotide sequence ID" value="XM_016896805.1"/>
</dbReference>
<dbReference type="GO" id="GO:0008270">
    <property type="term" value="F:zinc ion binding"/>
    <property type="evidence" value="ECO:0007669"/>
    <property type="project" value="UniProtKB-KW"/>
</dbReference>
<evidence type="ECO:0000259" key="5">
    <source>
        <dbReference type="Pfam" id="PF04937"/>
    </source>
</evidence>
<accession>A0A1U8PMP8</accession>
<proteinExistence type="predicted"/>
<evidence type="ECO:0008006" key="8">
    <source>
        <dbReference type="Google" id="ProtNLM"/>
    </source>
</evidence>
<reference evidence="7" key="2">
    <citation type="submission" date="2025-08" db="UniProtKB">
        <authorList>
            <consortium name="RefSeq"/>
        </authorList>
    </citation>
    <scope>IDENTIFICATION</scope>
</reference>
<feature type="domain" description="BED-type" evidence="4">
    <location>
        <begin position="22"/>
        <end position="58"/>
    </location>
</feature>
<dbReference type="Pfam" id="PF04937">
    <property type="entry name" value="DUF659"/>
    <property type="match status" value="1"/>
</dbReference>
<organism evidence="6 7">
    <name type="scientific">Gossypium hirsutum</name>
    <name type="common">Upland cotton</name>
    <name type="synonym">Gossypium mexicanum</name>
    <dbReference type="NCBI Taxonomy" id="3635"/>
    <lineage>
        <taxon>Eukaryota</taxon>
        <taxon>Viridiplantae</taxon>
        <taxon>Streptophyta</taxon>
        <taxon>Embryophyta</taxon>
        <taxon>Tracheophyta</taxon>
        <taxon>Spermatophyta</taxon>
        <taxon>Magnoliopsida</taxon>
        <taxon>eudicotyledons</taxon>
        <taxon>Gunneridae</taxon>
        <taxon>Pentapetalae</taxon>
        <taxon>rosids</taxon>
        <taxon>malvids</taxon>
        <taxon>Malvales</taxon>
        <taxon>Malvaceae</taxon>
        <taxon>Malvoideae</taxon>
        <taxon>Gossypium</taxon>
    </lineage>
</organism>
<dbReference type="Pfam" id="PF02892">
    <property type="entry name" value="zf-BED"/>
    <property type="match status" value="1"/>
</dbReference>
<name>A0A1U8PMP8_GOSHI</name>
<dbReference type="InterPro" id="IPR003656">
    <property type="entry name" value="Znf_BED"/>
</dbReference>
<dbReference type="Proteomes" id="UP000818029">
    <property type="component" value="Chromosome A05"/>
</dbReference>
<evidence type="ECO:0000259" key="4">
    <source>
        <dbReference type="Pfam" id="PF02892"/>
    </source>
</evidence>
<dbReference type="PaxDb" id="3635-A0A1U8PMP8"/>
<dbReference type="GO" id="GO:0003677">
    <property type="term" value="F:DNA binding"/>
    <property type="evidence" value="ECO:0007669"/>
    <property type="project" value="InterPro"/>
</dbReference>